<evidence type="ECO:0000313" key="2">
    <source>
        <dbReference type="EMBL" id="TKC05147.1"/>
    </source>
</evidence>
<dbReference type="Gene3D" id="2.80.10.50">
    <property type="match status" value="2"/>
</dbReference>
<feature type="domain" description="DUF5008" evidence="1">
    <location>
        <begin position="36"/>
        <end position="128"/>
    </location>
</feature>
<dbReference type="Pfam" id="PF16400">
    <property type="entry name" value="DUF5008"/>
    <property type="match status" value="1"/>
</dbReference>
<proteinExistence type="predicted"/>
<keyword evidence="3" id="KW-1185">Reference proteome</keyword>
<dbReference type="InterPro" id="IPR013431">
    <property type="entry name" value="Delta_60_rpt"/>
</dbReference>
<comment type="caution">
    <text evidence="2">The sequence shown here is derived from an EMBL/GenBank/DDBJ whole genome shotgun (WGS) entry which is preliminary data.</text>
</comment>
<dbReference type="PROSITE" id="PS51257">
    <property type="entry name" value="PROKAR_LIPOPROTEIN"/>
    <property type="match status" value="1"/>
</dbReference>
<dbReference type="AlphaFoldDB" id="A0A4U1CFN1"/>
<dbReference type="EMBL" id="SWBQ01000004">
    <property type="protein sequence ID" value="TKC05147.1"/>
    <property type="molecule type" value="Genomic_DNA"/>
</dbReference>
<accession>A0A4U1CFN1</accession>
<gene>
    <name evidence="2" type="ORF">FA047_15420</name>
</gene>
<dbReference type="OrthoDB" id="9805017at2"/>
<dbReference type="SUPFAM" id="SSF101908">
    <property type="entry name" value="Putative isomerase YbhE"/>
    <property type="match status" value="1"/>
</dbReference>
<name>A0A4U1CFN1_9SPHI</name>
<evidence type="ECO:0000259" key="1">
    <source>
        <dbReference type="Pfam" id="PF16400"/>
    </source>
</evidence>
<reference evidence="2 3" key="1">
    <citation type="submission" date="2019-04" db="EMBL/GenBank/DDBJ databases">
        <title>Pedobacter sp. RP-3-15 sp. nov., isolated from Arctic soil.</title>
        <authorList>
            <person name="Dahal R.H."/>
            <person name="Kim D.-U."/>
        </authorList>
    </citation>
    <scope>NUCLEOTIDE SEQUENCE [LARGE SCALE GENOMIC DNA]</scope>
    <source>
        <strain evidence="2 3">RP-3-15</strain>
    </source>
</reference>
<dbReference type="Gene3D" id="2.60.40.10">
    <property type="entry name" value="Immunoglobulins"/>
    <property type="match status" value="1"/>
</dbReference>
<dbReference type="RefSeq" id="WP_136836966.1">
    <property type="nucleotide sequence ID" value="NZ_SWBQ01000004.1"/>
</dbReference>
<protein>
    <submittedName>
        <fullName evidence="2">DUF5008 domain-containing protein</fullName>
    </submittedName>
</protein>
<organism evidence="2 3">
    <name type="scientific">Pedobacter frigoris</name>
    <dbReference type="NCBI Taxonomy" id="2571272"/>
    <lineage>
        <taxon>Bacteria</taxon>
        <taxon>Pseudomonadati</taxon>
        <taxon>Bacteroidota</taxon>
        <taxon>Sphingobacteriia</taxon>
        <taxon>Sphingobacteriales</taxon>
        <taxon>Sphingobacteriaceae</taxon>
        <taxon>Pedobacter</taxon>
    </lineage>
</organism>
<dbReference type="InterPro" id="IPR013783">
    <property type="entry name" value="Ig-like_fold"/>
</dbReference>
<dbReference type="InterPro" id="IPR032175">
    <property type="entry name" value="DUF5008"/>
</dbReference>
<dbReference type="Proteomes" id="UP000307244">
    <property type="component" value="Unassembled WGS sequence"/>
</dbReference>
<sequence>MLNRTNNNNQKMNAQKWYFLCLTLLSIVFFSCKKSEKLQDDPYAGGKEALGIRFADATPKPAFGITGAEVIYQISGLLPFKDKMKFYLNETEATVLEVTDKSIKIKVPENASSGGVTIVIDGQIFFGPEFTVSGKAGIDPTFKTIVGTNRVINQIMPLQNGNFIFVGGFTDFDKGATTKKPINYIVSTTSDGTYLPSFSTGAGANGTLASMVKLPNGQFMVGGSFTAYNKRKSIGGITRLNSNGSLDSTIVEVVNLTPLEPKNSYDTLAAFNGSVTGSVRKIFSYNDKIIAVGSFNNYGEYFYERSTRDNKVIGYTKMTNVLRLKSNGKLDSTYNFNTATNMSYEGGNGAINDAFMQADGKIILVGSFSRYNATTANYIVRLDNNGVIDPTFQVGTGADAAITNIRYNTATQKFMVSGAFKNFNGKPANGLVMLNNDGSVDQSFVMGSLEGGSVGFSAQLSSGLILVTGSFTKYNTAVRQGFMILNSDGTLAAGYNNTGMFQGVVSDIYETKSALGFPAVLMVGNISKFDNKTVGNIVRVILRP</sequence>
<dbReference type="Pfam" id="PF17164">
    <property type="entry name" value="DUF5122"/>
    <property type="match status" value="4"/>
</dbReference>
<evidence type="ECO:0000313" key="3">
    <source>
        <dbReference type="Proteomes" id="UP000307244"/>
    </source>
</evidence>